<dbReference type="NCBIfam" id="TIGR03510">
    <property type="entry name" value="XapX"/>
    <property type="match status" value="1"/>
</dbReference>
<organism evidence="2 3">
    <name type="scientific">Desulforamulus ruminis (strain ATCC 23193 / DSM 2154 / NCIMB 8452 / DL)</name>
    <name type="common">Desulfotomaculum ruminis</name>
    <dbReference type="NCBI Taxonomy" id="696281"/>
    <lineage>
        <taxon>Bacteria</taxon>
        <taxon>Bacillati</taxon>
        <taxon>Bacillota</taxon>
        <taxon>Clostridia</taxon>
        <taxon>Eubacteriales</taxon>
        <taxon>Peptococcaceae</taxon>
        <taxon>Desulforamulus</taxon>
    </lineage>
</organism>
<dbReference type="RefSeq" id="WP_013843664.1">
    <property type="nucleotide sequence ID" value="NC_015589.1"/>
</dbReference>
<dbReference type="HOGENOM" id="CLU_171061_3_0_9"/>
<dbReference type="Proteomes" id="UP000009234">
    <property type="component" value="Chromosome"/>
</dbReference>
<reference evidence="2 3" key="2">
    <citation type="journal article" date="2012" name="Stand. Genomic Sci.">
        <title>Complete genome sequence of the sulfate-reducing firmicute Desulfotomaculum ruminis type strain (DL(T)).</title>
        <authorList>
            <person name="Spring S."/>
            <person name="Visser M."/>
            <person name="Lu M."/>
            <person name="Copeland A."/>
            <person name="Lapidus A."/>
            <person name="Lucas S."/>
            <person name="Cheng J.F."/>
            <person name="Han C."/>
            <person name="Tapia R."/>
            <person name="Goodwin L.A."/>
            <person name="Pitluck S."/>
            <person name="Ivanova N."/>
            <person name="Land M."/>
            <person name="Hauser L."/>
            <person name="Larimer F."/>
            <person name="Rohde M."/>
            <person name="Goker M."/>
            <person name="Detter J.C."/>
            <person name="Kyrpides N.C."/>
            <person name="Woyke T."/>
            <person name="Schaap P.J."/>
            <person name="Plugge C.M."/>
            <person name="Muyzer G."/>
            <person name="Kuever J."/>
            <person name="Pereira I.A."/>
            <person name="Parshina S.N."/>
            <person name="Bernier-Latmani R."/>
            <person name="Stams A.J."/>
            <person name="Klenk H.P."/>
        </authorList>
    </citation>
    <scope>NUCLEOTIDE SEQUENCE [LARGE SCALE GENOMIC DNA]</scope>
    <source>
        <strain evidence="3">ATCC 23193 / DSM 2154 / NCIB 8452 / DL</strain>
    </source>
</reference>
<dbReference type="EMBL" id="CP002780">
    <property type="protein sequence ID" value="AEG61919.1"/>
    <property type="molecule type" value="Genomic_DNA"/>
</dbReference>
<dbReference type="AlphaFoldDB" id="F6DP90"/>
<dbReference type="OrthoDB" id="8778565at2"/>
<proteinExistence type="predicted"/>
<feature type="transmembrane region" description="Helical" evidence="1">
    <location>
        <begin position="29"/>
        <end position="52"/>
    </location>
</feature>
<sequence length="54" mass="5685">MKDIFLATVTGLAVGLLFARLKLPVPAPSSLTGVMGIVGIFLGYALAIRLGWVR</sequence>
<reference evidence="3" key="1">
    <citation type="submission" date="2011-05" db="EMBL/GenBank/DDBJ databases">
        <title>Complete sequence of Desulfotomaculum ruminis DSM 2154.</title>
        <authorList>
            <person name="Lucas S."/>
            <person name="Copeland A."/>
            <person name="Lapidus A."/>
            <person name="Cheng J.-F."/>
            <person name="Goodwin L."/>
            <person name="Pitluck S."/>
            <person name="Lu M."/>
            <person name="Detter J.C."/>
            <person name="Han C."/>
            <person name="Tapia R."/>
            <person name="Land M."/>
            <person name="Hauser L."/>
            <person name="Kyrpides N."/>
            <person name="Ivanova N."/>
            <person name="Mikhailova N."/>
            <person name="Pagani I."/>
            <person name="Stams A.J.M."/>
            <person name="Plugge C.M."/>
            <person name="Muyzer G."/>
            <person name="Kuever J."/>
            <person name="Parshina S.N."/>
            <person name="Ivanova A.E."/>
            <person name="Nazina T.N."/>
            <person name="Brambilla E."/>
            <person name="Spring S."/>
            <person name="Klenk H.-P."/>
            <person name="Woyke T."/>
        </authorList>
    </citation>
    <scope>NUCLEOTIDE SEQUENCE [LARGE SCALE GENOMIC DNA]</scope>
    <source>
        <strain evidence="3">ATCC 23193 / DSM 2154 / NCIB 8452 / DL</strain>
    </source>
</reference>
<evidence type="ECO:0000256" key="1">
    <source>
        <dbReference type="SAM" id="Phobius"/>
    </source>
</evidence>
<accession>F6DP90</accession>
<dbReference type="KEGG" id="dru:Desru_3719"/>
<keyword evidence="1" id="KW-1133">Transmembrane helix</keyword>
<dbReference type="STRING" id="696281.Desru_3719"/>
<evidence type="ECO:0000313" key="3">
    <source>
        <dbReference type="Proteomes" id="UP000009234"/>
    </source>
</evidence>
<keyword evidence="1" id="KW-0472">Membrane</keyword>
<evidence type="ECO:0000313" key="2">
    <source>
        <dbReference type="EMBL" id="AEG61919.1"/>
    </source>
</evidence>
<keyword evidence="1" id="KW-0812">Transmembrane</keyword>
<name>F6DP90_DESRL</name>
<dbReference type="InterPro" id="IPR020017">
    <property type="entry name" value="XapX_domain"/>
</dbReference>
<gene>
    <name evidence="2" type="ordered locus">Desru_3719</name>
</gene>
<keyword evidence="3" id="KW-1185">Reference proteome</keyword>
<protein>
    <submittedName>
        <fullName evidence="2">XapX domain protein</fullName>
    </submittedName>
</protein>